<dbReference type="OrthoDB" id="5405911at2"/>
<dbReference type="EMBL" id="PVTY01000009">
    <property type="protein sequence ID" value="PRZ15258.1"/>
    <property type="molecule type" value="Genomic_DNA"/>
</dbReference>
<dbReference type="PROSITE" id="PS51729">
    <property type="entry name" value="GNAT_YJDJ"/>
    <property type="match status" value="1"/>
</dbReference>
<evidence type="ECO:0000313" key="2">
    <source>
        <dbReference type="EMBL" id="PRZ15258.1"/>
    </source>
</evidence>
<accession>A0A2T0YJB4</accession>
<dbReference type="InterPro" id="IPR016181">
    <property type="entry name" value="Acyl_CoA_acyltransferase"/>
</dbReference>
<protein>
    <recommendedName>
        <fullName evidence="1">N-acetyltransferase domain-containing protein</fullName>
    </recommendedName>
</protein>
<name>A0A2T0YJB4_9MICC</name>
<dbReference type="Pfam" id="PF14542">
    <property type="entry name" value="Acetyltransf_CG"/>
    <property type="match status" value="1"/>
</dbReference>
<gene>
    <name evidence="2" type="ORF">BCL67_109180</name>
</gene>
<feature type="domain" description="N-acetyltransferase" evidence="1">
    <location>
        <begin position="18"/>
        <end position="109"/>
    </location>
</feature>
<dbReference type="Gene3D" id="3.40.630.30">
    <property type="match status" value="1"/>
</dbReference>
<dbReference type="RefSeq" id="WP_106123166.1">
    <property type="nucleotide sequence ID" value="NZ_PVTY01000009.1"/>
</dbReference>
<dbReference type="SUPFAM" id="SSF55729">
    <property type="entry name" value="Acyl-CoA N-acyltransferases (Nat)"/>
    <property type="match status" value="1"/>
</dbReference>
<dbReference type="InterPro" id="IPR031165">
    <property type="entry name" value="GNAT_YJDJ"/>
</dbReference>
<reference evidence="2 3" key="1">
    <citation type="submission" date="2018-03" db="EMBL/GenBank/DDBJ databases">
        <title>Comparative analysis of microorganisms from saline springs in Andes Mountain Range, Colombia.</title>
        <authorList>
            <person name="Rubin E."/>
        </authorList>
    </citation>
    <scope>NUCLEOTIDE SEQUENCE [LARGE SCALE GENOMIC DNA]</scope>
    <source>
        <strain evidence="2 3">CG 35</strain>
    </source>
</reference>
<sequence>MTQELTDNTGEPVTVGRESADPISAFTVNLPGAPRVGRAEFIDSADADRERIFFHTEVDEHYAGRGLAGILLREALADSIRSGHTVVPVCPLFARHLKKHGDEFISEGGAWRTPTRADVALVSRLAHVDS</sequence>
<evidence type="ECO:0000313" key="3">
    <source>
        <dbReference type="Proteomes" id="UP000238217"/>
    </source>
</evidence>
<keyword evidence="3" id="KW-1185">Reference proteome</keyword>
<dbReference type="Proteomes" id="UP000238217">
    <property type="component" value="Unassembled WGS sequence"/>
</dbReference>
<evidence type="ECO:0000259" key="1">
    <source>
        <dbReference type="PROSITE" id="PS51729"/>
    </source>
</evidence>
<organism evidence="2 3">
    <name type="scientific">Nesterenkonia sandarakina</name>
    <dbReference type="NCBI Taxonomy" id="272918"/>
    <lineage>
        <taxon>Bacteria</taxon>
        <taxon>Bacillati</taxon>
        <taxon>Actinomycetota</taxon>
        <taxon>Actinomycetes</taxon>
        <taxon>Micrococcales</taxon>
        <taxon>Micrococcaceae</taxon>
        <taxon>Nesterenkonia</taxon>
    </lineage>
</organism>
<comment type="caution">
    <text evidence="2">The sequence shown here is derived from an EMBL/GenBank/DDBJ whole genome shotgun (WGS) entry which is preliminary data.</text>
</comment>
<proteinExistence type="predicted"/>
<dbReference type="AlphaFoldDB" id="A0A2T0YJB4"/>